<evidence type="ECO:0000256" key="3">
    <source>
        <dbReference type="ARBA" id="ARBA00022475"/>
    </source>
</evidence>
<name>A0ABW6YBS2_9ACTN</name>
<keyword evidence="2" id="KW-0813">Transport</keyword>
<feature type="transmembrane region" description="Helical" evidence="9">
    <location>
        <begin position="183"/>
        <end position="201"/>
    </location>
</feature>
<reference evidence="10 11" key="1">
    <citation type="submission" date="2024-10" db="EMBL/GenBank/DDBJ databases">
        <title>The Natural Products Discovery Center: Release of the First 8490 Sequenced Strains for Exploring Actinobacteria Biosynthetic Diversity.</title>
        <authorList>
            <person name="Kalkreuter E."/>
            <person name="Kautsar S.A."/>
            <person name="Yang D."/>
            <person name="Bader C.D."/>
            <person name="Teijaro C.N."/>
            <person name="Fluegel L."/>
            <person name="Davis C.M."/>
            <person name="Simpson J.R."/>
            <person name="Lauterbach L."/>
            <person name="Steele A.D."/>
            <person name="Gui C."/>
            <person name="Meng S."/>
            <person name="Li G."/>
            <person name="Viehrig K."/>
            <person name="Ye F."/>
            <person name="Su P."/>
            <person name="Kiefer A.F."/>
            <person name="Nichols A."/>
            <person name="Cepeda A.J."/>
            <person name="Yan W."/>
            <person name="Fan B."/>
            <person name="Jiang Y."/>
            <person name="Adhikari A."/>
            <person name="Zheng C.-J."/>
            <person name="Schuster L."/>
            <person name="Cowan T.M."/>
            <person name="Smanski M.J."/>
            <person name="Chevrette M.G."/>
            <person name="De Carvalho L.P.S."/>
            <person name="Shen B."/>
        </authorList>
    </citation>
    <scope>NUCLEOTIDE SEQUENCE [LARGE SCALE GENOMIC DNA]</scope>
    <source>
        <strain evidence="10 11">NPDC015755</strain>
    </source>
</reference>
<feature type="region of interest" description="Disordered" evidence="8">
    <location>
        <begin position="1"/>
        <end position="21"/>
    </location>
</feature>
<dbReference type="PANTHER" id="PTHR32196:SF21">
    <property type="entry name" value="ABC TRANSPORTER PERMEASE PROTEIN YPHD-RELATED"/>
    <property type="match status" value="1"/>
</dbReference>
<evidence type="ECO:0000256" key="9">
    <source>
        <dbReference type="SAM" id="Phobius"/>
    </source>
</evidence>
<feature type="transmembrane region" description="Helical" evidence="9">
    <location>
        <begin position="66"/>
        <end position="98"/>
    </location>
</feature>
<dbReference type="RefSeq" id="WP_158991700.1">
    <property type="nucleotide sequence ID" value="NZ_BMTO01000012.1"/>
</dbReference>
<organism evidence="10 11">
    <name type="scientific">Streptomyces lateritius</name>
    <dbReference type="NCBI Taxonomy" id="67313"/>
    <lineage>
        <taxon>Bacteria</taxon>
        <taxon>Bacillati</taxon>
        <taxon>Actinomycetota</taxon>
        <taxon>Actinomycetes</taxon>
        <taxon>Kitasatosporales</taxon>
        <taxon>Streptomycetaceae</taxon>
        <taxon>Streptomyces</taxon>
    </lineage>
</organism>
<feature type="transmembrane region" description="Helical" evidence="9">
    <location>
        <begin position="110"/>
        <end position="130"/>
    </location>
</feature>
<evidence type="ECO:0000256" key="1">
    <source>
        <dbReference type="ARBA" id="ARBA00004651"/>
    </source>
</evidence>
<gene>
    <name evidence="10" type="ORF">ACF05T_14370</name>
</gene>
<feature type="transmembrane region" description="Helical" evidence="9">
    <location>
        <begin position="136"/>
        <end position="156"/>
    </location>
</feature>
<comment type="subcellular location">
    <subcellularLocation>
        <location evidence="1">Cell membrane</location>
        <topology evidence="1">Multi-pass membrane protein</topology>
    </subcellularLocation>
</comment>
<proteinExistence type="predicted"/>
<sequence>MTTTAAPPTAAPPAAPRRSGAARGLVTHPTAGPLVALLAACLFFSFQSEQFLSGGNLSLVVQQVMVVGTLALGQTLIILTAGIDLSCGAVMAFGTIVMAKLAAEGTLPPLVAIAAGIGVCALFGLANGALVTFVRLPPFIVTLGMLNIAFALTHIYSEEQTVTELPGLLTGLGETFPLGRTDITYGSVLTIVLFLCFAYLLGRTAWGKHTYALGNSPEVARLTGIRTTRLQLGIYTLAGVIYGIAALLLVSRTGVGDPKAGQTDNLDAITAVVLGGTSLFGGRGAVLGTLVGALIVGVFRNGLQLMGVGSIYQTLITGGLVILAVTVDQFSRRKVRR</sequence>
<evidence type="ECO:0000256" key="8">
    <source>
        <dbReference type="SAM" id="MobiDB-lite"/>
    </source>
</evidence>
<keyword evidence="7 9" id="KW-0472">Membrane</keyword>
<keyword evidence="11" id="KW-1185">Reference proteome</keyword>
<keyword evidence="5 9" id="KW-0812">Transmembrane</keyword>
<keyword evidence="3" id="KW-1003">Cell membrane</keyword>
<evidence type="ECO:0000256" key="5">
    <source>
        <dbReference type="ARBA" id="ARBA00022692"/>
    </source>
</evidence>
<dbReference type="InterPro" id="IPR001851">
    <property type="entry name" value="ABC_transp_permease"/>
</dbReference>
<keyword evidence="4" id="KW-0997">Cell inner membrane</keyword>
<evidence type="ECO:0000256" key="4">
    <source>
        <dbReference type="ARBA" id="ARBA00022519"/>
    </source>
</evidence>
<dbReference type="CDD" id="cd06579">
    <property type="entry name" value="TM_PBP1_transp_AraH_like"/>
    <property type="match status" value="1"/>
</dbReference>
<feature type="transmembrane region" description="Helical" evidence="9">
    <location>
        <begin position="232"/>
        <end position="250"/>
    </location>
</feature>
<dbReference type="PANTHER" id="PTHR32196">
    <property type="entry name" value="ABC TRANSPORTER PERMEASE PROTEIN YPHD-RELATED-RELATED"/>
    <property type="match status" value="1"/>
</dbReference>
<dbReference type="EMBL" id="JBIBSM010000006">
    <property type="protein sequence ID" value="MFF8277274.1"/>
    <property type="molecule type" value="Genomic_DNA"/>
</dbReference>
<evidence type="ECO:0000313" key="10">
    <source>
        <dbReference type="EMBL" id="MFF8277274.1"/>
    </source>
</evidence>
<comment type="caution">
    <text evidence="10">The sequence shown here is derived from an EMBL/GenBank/DDBJ whole genome shotgun (WGS) entry which is preliminary data.</text>
</comment>
<evidence type="ECO:0000256" key="7">
    <source>
        <dbReference type="ARBA" id="ARBA00023136"/>
    </source>
</evidence>
<keyword evidence="6 9" id="KW-1133">Transmembrane helix</keyword>
<feature type="transmembrane region" description="Helical" evidence="9">
    <location>
        <begin position="25"/>
        <end position="46"/>
    </location>
</feature>
<dbReference type="Proteomes" id="UP001603013">
    <property type="component" value="Unassembled WGS sequence"/>
</dbReference>
<evidence type="ECO:0000256" key="6">
    <source>
        <dbReference type="ARBA" id="ARBA00022989"/>
    </source>
</evidence>
<protein>
    <submittedName>
        <fullName evidence="10">ABC transporter permease</fullName>
    </submittedName>
</protein>
<dbReference type="Pfam" id="PF02653">
    <property type="entry name" value="BPD_transp_2"/>
    <property type="match status" value="1"/>
</dbReference>
<feature type="transmembrane region" description="Helical" evidence="9">
    <location>
        <begin position="305"/>
        <end position="327"/>
    </location>
</feature>
<evidence type="ECO:0000256" key="2">
    <source>
        <dbReference type="ARBA" id="ARBA00022448"/>
    </source>
</evidence>
<evidence type="ECO:0000313" key="11">
    <source>
        <dbReference type="Proteomes" id="UP001603013"/>
    </source>
</evidence>
<feature type="transmembrane region" description="Helical" evidence="9">
    <location>
        <begin position="271"/>
        <end position="299"/>
    </location>
</feature>
<accession>A0ABW6YBS2</accession>